<accession>A0AB73P1G9</accession>
<dbReference type="NCBIfam" id="TIGR03926">
    <property type="entry name" value="T7_EssB"/>
    <property type="match status" value="1"/>
</dbReference>
<dbReference type="InterPro" id="IPR018778">
    <property type="entry name" value="T7SS_EssB"/>
</dbReference>
<feature type="transmembrane region" description="Helical" evidence="2">
    <location>
        <begin position="201"/>
        <end position="222"/>
    </location>
</feature>
<keyword evidence="2" id="KW-0812">Transmembrane</keyword>
<dbReference type="EMBL" id="NGLB01000001">
    <property type="protein sequence ID" value="OTN98588.1"/>
    <property type="molecule type" value="Genomic_DNA"/>
</dbReference>
<reference evidence="3 4" key="1">
    <citation type="submission" date="2017-05" db="EMBL/GenBank/DDBJ databases">
        <title>The Genome Sequence of Enterococcus faecium 6F2_DIV0138.</title>
        <authorList>
            <consortium name="The Broad Institute Genomics Platform"/>
            <consortium name="The Broad Institute Genomic Center for Infectious Diseases"/>
            <person name="Earl A."/>
            <person name="Manson A."/>
            <person name="Schwartman J."/>
            <person name="Gilmore M."/>
            <person name="Abouelleil A."/>
            <person name="Cao P."/>
            <person name="Chapman S."/>
            <person name="Cusick C."/>
            <person name="Shea T."/>
            <person name="Young S."/>
            <person name="Neafsey D."/>
            <person name="Nusbaum C."/>
            <person name="Birren B."/>
        </authorList>
    </citation>
    <scope>NUCLEOTIDE SEQUENCE [LARGE SCALE GENOMIC DNA]</scope>
    <source>
        <strain evidence="3 4">6F2_DIV0138</strain>
    </source>
</reference>
<dbReference type="InterPro" id="IPR042565">
    <property type="entry name" value="T7SS_EssB_C"/>
</dbReference>
<proteinExistence type="inferred from homology"/>
<keyword evidence="2" id="KW-1133">Transmembrane helix</keyword>
<evidence type="ECO:0000313" key="3">
    <source>
        <dbReference type="EMBL" id="OTN98588.1"/>
    </source>
</evidence>
<dbReference type="Gene3D" id="1.10.510.10">
    <property type="entry name" value="Transferase(Phosphotransferase) domain 1"/>
    <property type="match status" value="1"/>
</dbReference>
<dbReference type="AlphaFoldDB" id="A0AB73P1G9"/>
<evidence type="ECO:0000256" key="2">
    <source>
        <dbReference type="SAM" id="Phobius"/>
    </source>
</evidence>
<name>A0AB73P1G9_ENTFC</name>
<sequence length="369" mass="42056">MFNGQENVIAKKNSETFEVSLLKTQVNKESIAIVQNIFPLEETEDGAIIRYTLPKDAIFFNEALQSPSTTLEKLQLAEKLRQLLPLRNKFKVPFLHPDNLYFVGEELSVVHFGLEEMVVPKKYDEVLFLSNLKALVLSVFHPKLSYEKLLNGSLSLKDKFSQVVLQAKTAEEIFIFLEERIVKEKVRIQETKRVVGRNQYAFYRFIGAVSLILALVMGFFFYQYKSDNEKQKAIITAQASFLTNNYAKTQKDLEKYDLSSLPQSAKYILAVSSVNLSDLTGNQKQAILNTLSIKSDDNTLNYWGNIGRGNFDKALDLAQNLGDDQLTLLAYTDLYQATKLNTKMAGAKKQELLEEYTKQIEELTKKLGK</sequence>
<gene>
    <name evidence="3" type="ORF">A5804_000071</name>
</gene>
<dbReference type="Pfam" id="PF10140">
    <property type="entry name" value="YukC"/>
    <property type="match status" value="1"/>
</dbReference>
<dbReference type="Proteomes" id="UP000194737">
    <property type="component" value="Unassembled WGS sequence"/>
</dbReference>
<dbReference type="Gene3D" id="1.25.40.680">
    <property type="entry name" value="Type VII secretion system EssB, C-terminal-like domain"/>
    <property type="match status" value="1"/>
</dbReference>
<organism evidence="3 4">
    <name type="scientific">Enterococcus faecium</name>
    <name type="common">Streptococcus faecium</name>
    <dbReference type="NCBI Taxonomy" id="1352"/>
    <lineage>
        <taxon>Bacteria</taxon>
        <taxon>Bacillati</taxon>
        <taxon>Bacillota</taxon>
        <taxon>Bacilli</taxon>
        <taxon>Lactobacillales</taxon>
        <taxon>Enterococcaceae</taxon>
        <taxon>Enterococcus</taxon>
    </lineage>
</organism>
<keyword evidence="2" id="KW-0472">Membrane</keyword>
<dbReference type="RefSeq" id="WP_086324327.1">
    <property type="nucleotide sequence ID" value="NZ_JBNBYO010000007.1"/>
</dbReference>
<protein>
    <submittedName>
        <fullName evidence="3">Type VII secretion protein EssB</fullName>
    </submittedName>
</protein>
<comment type="caution">
    <text evidence="3">The sequence shown here is derived from an EMBL/GenBank/DDBJ whole genome shotgun (WGS) entry which is preliminary data.</text>
</comment>
<evidence type="ECO:0000256" key="1">
    <source>
        <dbReference type="ARBA" id="ARBA00010163"/>
    </source>
</evidence>
<evidence type="ECO:0000313" key="4">
    <source>
        <dbReference type="Proteomes" id="UP000194737"/>
    </source>
</evidence>
<comment type="similarity">
    <text evidence="1">Belongs to the EssB family.</text>
</comment>